<comment type="caution">
    <text evidence="9">The sequence shown here is derived from an EMBL/GenBank/DDBJ whole genome shotgun (WGS) entry which is preliminary data.</text>
</comment>
<keyword evidence="3 6" id="KW-1133">Transmembrane helix</keyword>
<evidence type="ECO:0000259" key="7">
    <source>
        <dbReference type="PROSITE" id="PS50003"/>
    </source>
</evidence>
<dbReference type="InterPro" id="IPR001849">
    <property type="entry name" value="PH_domain"/>
</dbReference>
<evidence type="ECO:0000256" key="3">
    <source>
        <dbReference type="ARBA" id="ARBA00022989"/>
    </source>
</evidence>
<keyword evidence="4 6" id="KW-0472">Membrane</keyword>
<feature type="transmembrane region" description="Helical" evidence="6">
    <location>
        <begin position="1090"/>
        <end position="1115"/>
    </location>
</feature>
<feature type="transmembrane region" description="Helical" evidence="6">
    <location>
        <begin position="1054"/>
        <end position="1078"/>
    </location>
</feature>
<evidence type="ECO:0000259" key="8">
    <source>
        <dbReference type="PROSITE" id="PS51778"/>
    </source>
</evidence>
<dbReference type="EMBL" id="BTFZ01000002">
    <property type="protein sequence ID" value="GMM33603.1"/>
    <property type="molecule type" value="Genomic_DNA"/>
</dbReference>
<feature type="region of interest" description="Disordered" evidence="5">
    <location>
        <begin position="1"/>
        <end position="24"/>
    </location>
</feature>
<comment type="subcellular location">
    <subcellularLocation>
        <location evidence="1">Membrane</location>
    </subcellularLocation>
</comment>
<dbReference type="GeneID" id="90071582"/>
<feature type="domain" description="VASt" evidence="8">
    <location>
        <begin position="809"/>
        <end position="1008"/>
    </location>
</feature>
<organism evidence="9 10">
    <name type="scientific">Saccharomycopsis crataegensis</name>
    <dbReference type="NCBI Taxonomy" id="43959"/>
    <lineage>
        <taxon>Eukaryota</taxon>
        <taxon>Fungi</taxon>
        <taxon>Dikarya</taxon>
        <taxon>Ascomycota</taxon>
        <taxon>Saccharomycotina</taxon>
        <taxon>Saccharomycetes</taxon>
        <taxon>Saccharomycopsidaceae</taxon>
        <taxon>Saccharomycopsis</taxon>
    </lineage>
</organism>
<dbReference type="InterPro" id="IPR011993">
    <property type="entry name" value="PH-like_dom_sf"/>
</dbReference>
<evidence type="ECO:0000256" key="4">
    <source>
        <dbReference type="ARBA" id="ARBA00023136"/>
    </source>
</evidence>
<dbReference type="Gene3D" id="1.20.1270.60">
    <property type="entry name" value="Arfaptin homology (AH) domain/BAR domain"/>
    <property type="match status" value="1"/>
</dbReference>
<dbReference type="PANTHER" id="PTHR14248">
    <property type="entry name" value="CYCLIN Y, ISOFORM A"/>
    <property type="match status" value="1"/>
</dbReference>
<dbReference type="Proteomes" id="UP001360560">
    <property type="component" value="Unassembled WGS sequence"/>
</dbReference>
<dbReference type="InterPro" id="IPR042067">
    <property type="entry name" value="Sip3_PH"/>
</dbReference>
<evidence type="ECO:0000313" key="10">
    <source>
        <dbReference type="Proteomes" id="UP001360560"/>
    </source>
</evidence>
<dbReference type="InterPro" id="IPR031968">
    <property type="entry name" value="VASt"/>
</dbReference>
<dbReference type="GO" id="GO:0016020">
    <property type="term" value="C:membrane"/>
    <property type="evidence" value="ECO:0007669"/>
    <property type="project" value="UniProtKB-SubCell"/>
</dbReference>
<evidence type="ECO:0000256" key="2">
    <source>
        <dbReference type="ARBA" id="ARBA00022692"/>
    </source>
</evidence>
<dbReference type="InterPro" id="IPR004148">
    <property type="entry name" value="BAR_dom"/>
</dbReference>
<keyword evidence="10" id="KW-1185">Reference proteome</keyword>
<protein>
    <submittedName>
        <fullName evidence="9">Sip3 protein</fullName>
    </submittedName>
</protein>
<evidence type="ECO:0000256" key="5">
    <source>
        <dbReference type="SAM" id="MobiDB-lite"/>
    </source>
</evidence>
<dbReference type="Pfam" id="PF00169">
    <property type="entry name" value="PH"/>
    <property type="match status" value="1"/>
</dbReference>
<dbReference type="PROSITE" id="PS51778">
    <property type="entry name" value="VAST"/>
    <property type="match status" value="1"/>
</dbReference>
<proteinExistence type="predicted"/>
<dbReference type="RefSeq" id="XP_064850603.1">
    <property type="nucleotide sequence ID" value="XM_064994531.1"/>
</dbReference>
<dbReference type="PROSITE" id="PS50003">
    <property type="entry name" value="PH_DOMAIN"/>
    <property type="match status" value="1"/>
</dbReference>
<dbReference type="GO" id="GO:0005737">
    <property type="term" value="C:cytoplasm"/>
    <property type="evidence" value="ECO:0007669"/>
    <property type="project" value="InterPro"/>
</dbReference>
<dbReference type="SUPFAM" id="SSF50729">
    <property type="entry name" value="PH domain-like"/>
    <property type="match status" value="1"/>
</dbReference>
<feature type="domain" description="PH" evidence="7">
    <location>
        <begin position="313"/>
        <end position="414"/>
    </location>
</feature>
<accession>A0AAV5QFJ5</accession>
<reference evidence="9 10" key="1">
    <citation type="journal article" date="2023" name="Elife">
        <title>Identification of key yeast species and microbe-microbe interactions impacting larval growth of Drosophila in the wild.</title>
        <authorList>
            <person name="Mure A."/>
            <person name="Sugiura Y."/>
            <person name="Maeda R."/>
            <person name="Honda K."/>
            <person name="Sakurai N."/>
            <person name="Takahashi Y."/>
            <person name="Watada M."/>
            <person name="Katoh T."/>
            <person name="Gotoh A."/>
            <person name="Gotoh Y."/>
            <person name="Taniguchi I."/>
            <person name="Nakamura K."/>
            <person name="Hayashi T."/>
            <person name="Katayama T."/>
            <person name="Uemura T."/>
            <person name="Hattori Y."/>
        </authorList>
    </citation>
    <scope>NUCLEOTIDE SEQUENCE [LARGE SCALE GENOMIC DNA]</scope>
    <source>
        <strain evidence="9 10">SC-9</strain>
    </source>
</reference>
<dbReference type="InterPro" id="IPR027267">
    <property type="entry name" value="AH/BAR_dom_sf"/>
</dbReference>
<dbReference type="CDD" id="cd13280">
    <property type="entry name" value="PH_SIP3"/>
    <property type="match status" value="1"/>
</dbReference>
<evidence type="ECO:0000256" key="6">
    <source>
        <dbReference type="SAM" id="Phobius"/>
    </source>
</evidence>
<dbReference type="SMART" id="SM00233">
    <property type="entry name" value="PH"/>
    <property type="match status" value="1"/>
</dbReference>
<dbReference type="Pfam" id="PF16746">
    <property type="entry name" value="BAR_3"/>
    <property type="match status" value="1"/>
</dbReference>
<dbReference type="SUPFAM" id="SSF103657">
    <property type="entry name" value="BAR/IMD domain-like"/>
    <property type="match status" value="1"/>
</dbReference>
<gene>
    <name evidence="9" type="ORF">DASC09_009280</name>
</gene>
<dbReference type="Gene3D" id="2.30.29.30">
    <property type="entry name" value="Pleckstrin-homology domain (PH domain)/Phosphotyrosine-binding domain (PTB)"/>
    <property type="match status" value="1"/>
</dbReference>
<evidence type="ECO:0000313" key="9">
    <source>
        <dbReference type="EMBL" id="GMM33603.1"/>
    </source>
</evidence>
<name>A0AAV5QFJ5_9ASCO</name>
<keyword evidence="2 6" id="KW-0812">Transmembrane</keyword>
<evidence type="ECO:0000256" key="1">
    <source>
        <dbReference type="ARBA" id="ARBA00004370"/>
    </source>
</evidence>
<sequence length="1325" mass="151029">MSSHEKAPDQSALNQSMGSPPMSPYPEQPRLLKLISVAFKEAALDSPTFRANVNHLNHLIEQCEQWIDGLLKFIKKFPQYYNDFKDFLHISVDQLSPGFLNDGIIDQDYTLSALTFTKKGLSTLWSDSLKLFRVNDSELVLLLTQAKNDIKTYKEYRKSFEVSQSKYDLYLSRYSAQSKTKEPSALREDAFQLSEVRKSYIHISLELCIALSNIQKSLDSTLVSVASNFWKDIDMSMAASNPYNLYLYNQLEKIKSWAKACDFSLRILSKDMLTARKQIEESAIQQFTPSRDLNDHNPILINPGTLLDLKEPVYEKHGWLFMKTSVGKPARQIWVRRWAFVKNGMFGLLNLSPSKTFVQETDKIGVLLCNVRYSPNEDRRFCFEIKTIDTTIILQAETLNELKYWLKVFATEKKRSIEQVDKKKKESSAFARYPPLLSEFASTATTTCDFEMTSGKVENTNNGNNAFNNGSTNNIITSNNLSKLMNSFNKSSNPEFTDYVPENSTDVQFSKDGVFQEPVLNTPISTRLTKAAIISNTFLSPSSIPNAINANIWGTVNWGMYYLVSSEARAKGNNDSSSQRLLVSQLDVDSVDKFAGKVYPSFYPKNMINYDIQMRAIFETALQKNERCLLSFRCIWSPNSKQELSGRCFVTMDNIYFYMNSMGFVSLLMKDLNDLVSVETHYKKNWDILKVYAIDGLNMRAKIFLDDAKLIEKKLEVLINNKTAVKPLGFKELVGKMEALEAEREIEDSGKTINNETVNPSPNGIALKEPGILMNNDDPNSKATTDKEVVVPSLYSIKNVADVKTFKNDYSNEYDRLLCAAEINLPAKALFHVLFGDNSKIFKEVFTLIVSNQSDGYVQLPWKITKENNKLQRKLLFKLSTNSKNSLLKDKILIDSTYNGIVLGQMSEVQTIDELVDNQYYNINTQRSSLELPLGAPFESRGRIIIQAIDSENCKLKIYSKFLFSRLSPSNYLISNIYGSLFKDEARKIVVKIQKSVAQIGTYGKTNKTIKLYGQLGTKIHHDNDEDKEKYLNEDYSIADEDNIKFGFLLFSKIFLKVTTIRIFNFLYLVSSFIFRGINKFFMSLSMNKFLILLLMISSIFNVYLSGKAGVSYWISKSTEKMINDYTKMASNNINNHQNGKLNGYSNHNGGFMQRAIYLKDIEEMIEKGKELSINSSSKCFKEFKNDSFVLNFEKSSLQKHFLRKQYGNIASLQAAQKLQNTLQEIGVRRNELLIDLKVLEKVEKEIAIGEWKNWLLNENHQCDFVKEEIIAKVLDSQENSGKISEAVIFGGDNRLDIDGILPGASELLSYCDSCKAELANSYLL</sequence>
<dbReference type="Pfam" id="PF16016">
    <property type="entry name" value="VASt"/>
    <property type="match status" value="1"/>
</dbReference>